<reference evidence="1" key="1">
    <citation type="submission" date="2020-09" db="EMBL/GenBank/DDBJ databases">
        <title>Pelagicoccus enzymogenes sp. nov. with an EPS production, isolated from marine sediment.</title>
        <authorList>
            <person name="Feng X."/>
        </authorList>
    </citation>
    <scope>NUCLEOTIDE SEQUENCE</scope>
    <source>
        <strain evidence="1">NFK12</strain>
    </source>
</reference>
<gene>
    <name evidence="1" type="ORF">IEN85_10465</name>
</gene>
<evidence type="ECO:0000313" key="1">
    <source>
        <dbReference type="EMBL" id="MBD5779911.1"/>
    </source>
</evidence>
<dbReference type="AlphaFoldDB" id="A0A927IH77"/>
<proteinExistence type="predicted"/>
<name>A0A927IH77_9BACT</name>
<sequence length="160" mass="17644">MNTEEIFQTHFGKLELSLRDGQTVSLQANGSANPIFAASPVRIVEDLGKEETESPGNIVRSSYRLSEIEDPFWLALFAFFQQSGFSVFIDGQGILRVTTFEGLQASTLGIARNCIRLANSTYKHYATRAQSLAYANDKAKGIADFKQDDLNISGEEDIAL</sequence>
<dbReference type="Proteomes" id="UP000622317">
    <property type="component" value="Unassembled WGS sequence"/>
</dbReference>
<dbReference type="RefSeq" id="WP_191617039.1">
    <property type="nucleotide sequence ID" value="NZ_JACYFG010000022.1"/>
</dbReference>
<keyword evidence="2" id="KW-1185">Reference proteome</keyword>
<comment type="caution">
    <text evidence="1">The sequence shown here is derived from an EMBL/GenBank/DDBJ whole genome shotgun (WGS) entry which is preliminary data.</text>
</comment>
<evidence type="ECO:0000313" key="2">
    <source>
        <dbReference type="Proteomes" id="UP000622317"/>
    </source>
</evidence>
<dbReference type="EMBL" id="JACYFG010000022">
    <property type="protein sequence ID" value="MBD5779911.1"/>
    <property type="molecule type" value="Genomic_DNA"/>
</dbReference>
<protein>
    <submittedName>
        <fullName evidence="1">Uncharacterized protein</fullName>
    </submittedName>
</protein>
<accession>A0A927IH77</accession>
<organism evidence="1 2">
    <name type="scientific">Pelagicoccus enzymogenes</name>
    <dbReference type="NCBI Taxonomy" id="2773457"/>
    <lineage>
        <taxon>Bacteria</taxon>
        <taxon>Pseudomonadati</taxon>
        <taxon>Verrucomicrobiota</taxon>
        <taxon>Opitutia</taxon>
        <taxon>Puniceicoccales</taxon>
        <taxon>Pelagicoccaceae</taxon>
        <taxon>Pelagicoccus</taxon>
    </lineage>
</organism>